<evidence type="ECO:0000259" key="13">
    <source>
        <dbReference type="PROSITE" id="PS51166"/>
    </source>
</evidence>
<evidence type="ECO:0000256" key="11">
    <source>
        <dbReference type="PIRSR" id="PIRSR001031-2"/>
    </source>
</evidence>
<dbReference type="Pfam" id="PF00686">
    <property type="entry name" value="CBM_20"/>
    <property type="match status" value="1"/>
</dbReference>
<dbReference type="GO" id="GO:0000272">
    <property type="term" value="P:polysaccharide catabolic process"/>
    <property type="evidence" value="ECO:0007669"/>
    <property type="project" value="UniProtKB-KW"/>
</dbReference>
<protein>
    <recommendedName>
        <fullName evidence="9">Glucoamylase</fullName>
        <ecNumber evidence="9">3.2.1.3</ecNumber>
    </recommendedName>
    <alternativeName>
        <fullName evidence="9">1,4-alpha-D-glucan glucohydrolase</fullName>
    </alternativeName>
    <alternativeName>
        <fullName evidence="9">Glucan 1,4-alpha-glucosidase</fullName>
    </alternativeName>
</protein>
<dbReference type="PRINTS" id="PR00736">
    <property type="entry name" value="GLHYDRLASE15"/>
</dbReference>
<evidence type="ECO:0000256" key="10">
    <source>
        <dbReference type="PIRSR" id="PIRSR001031-1"/>
    </source>
</evidence>
<dbReference type="InterPro" id="IPR013784">
    <property type="entry name" value="Carb-bd-like_fold"/>
</dbReference>
<organism evidence="14 15">
    <name type="scientific">Aulographum hederae CBS 113979</name>
    <dbReference type="NCBI Taxonomy" id="1176131"/>
    <lineage>
        <taxon>Eukaryota</taxon>
        <taxon>Fungi</taxon>
        <taxon>Dikarya</taxon>
        <taxon>Ascomycota</taxon>
        <taxon>Pezizomycotina</taxon>
        <taxon>Dothideomycetes</taxon>
        <taxon>Pleosporomycetidae</taxon>
        <taxon>Aulographales</taxon>
        <taxon>Aulographaceae</taxon>
    </lineage>
</organism>
<dbReference type="PROSITE" id="PS00820">
    <property type="entry name" value="GLUCOAMYLASE"/>
    <property type="match status" value="1"/>
</dbReference>
<evidence type="ECO:0000256" key="12">
    <source>
        <dbReference type="SAM" id="SignalP"/>
    </source>
</evidence>
<keyword evidence="6 9" id="KW-0119">Carbohydrate metabolism</keyword>
<dbReference type="InterPro" id="IPR011613">
    <property type="entry name" value="GH15-like"/>
</dbReference>
<dbReference type="Pfam" id="PF00723">
    <property type="entry name" value="Glyco_hydro_15"/>
    <property type="match status" value="1"/>
</dbReference>
<keyword evidence="3 12" id="KW-0732">Signal</keyword>
<dbReference type="SUPFAM" id="SSF49452">
    <property type="entry name" value="Starch-binding domain-like"/>
    <property type="match status" value="1"/>
</dbReference>
<dbReference type="InterPro" id="IPR000165">
    <property type="entry name" value="Glucoamylase"/>
</dbReference>
<feature type="domain" description="CBM20" evidence="13">
    <location>
        <begin position="489"/>
        <end position="595"/>
    </location>
</feature>
<evidence type="ECO:0000256" key="7">
    <source>
        <dbReference type="ARBA" id="ARBA00023295"/>
    </source>
</evidence>
<keyword evidence="8 9" id="KW-0624">Polysaccharide degradation</keyword>
<dbReference type="Gene3D" id="1.50.10.10">
    <property type="match status" value="1"/>
</dbReference>
<evidence type="ECO:0000256" key="6">
    <source>
        <dbReference type="ARBA" id="ARBA00023277"/>
    </source>
</evidence>
<evidence type="ECO:0000313" key="14">
    <source>
        <dbReference type="EMBL" id="KAF1989165.1"/>
    </source>
</evidence>
<dbReference type="InterPro" id="IPR046966">
    <property type="entry name" value="Glucoamylase_active_site"/>
</dbReference>
<feature type="chain" id="PRO_5026030883" description="Glucoamylase" evidence="12">
    <location>
        <begin position="19"/>
        <end position="595"/>
    </location>
</feature>
<dbReference type="GO" id="GO:0004339">
    <property type="term" value="F:glucan 1,4-alpha-glucosidase activity"/>
    <property type="evidence" value="ECO:0007669"/>
    <property type="project" value="UniProtKB-EC"/>
</dbReference>
<keyword evidence="5" id="KW-0325">Glycoprotein</keyword>
<sequence>MLARLVLAAIACAACAVADLTSDIATQRTRSLQGVLDNLGPKGVLAPGANAGILVASPSTEDPNYYYTWTRDSALTFKMIVDEFIAGNDTPKTHIEDYIKAQAFLQTVSNPSGSLYTGRGLAEPKFYVNETAFMGSWGRPQRDGPALRATAMIAYMRWLLDNGGDDEATNDVWPVVRNDLDYVAQYWNQTGFDLWEEVSGSSFFTIAVQHRALVEGASMASDIGASCPGCESEAPDIMCFLQSFWNGEYAVANINSNDGRSGIDSNTVLTSIAIFDPAAKCDDSTFQPCSPKALANLKVYADSFRSIYGVNEGIDDSSAVATGRYAEDVYMGGNPWYLTTLSCAEQLYAAIAQYNAIGSISVTSVSLPFWSSILPDAAEGTFSSDSDTFKALINATQTFADGFVSIANSRIPEGGAMAEQFDRNTGSPLSARDLTWSYASYVTMAARRSAALHGDSTGLPASWGSSNANTVPETCEQGGVQGNYTSAVGETACYSTVTFNLNVTTVPGETMYLSGNVSELGDFSSAALVEGSAALYTSARPLWTFGVDLPADEGVAYKYAKRSNDGGLSFEDDERTYVVPGCGNPSVSVEDAWSG</sequence>
<name>A0A6G1H7M9_9PEZI</name>
<proteinExistence type="inferred from homology"/>
<dbReference type="EC" id="3.2.1.3" evidence="9"/>
<feature type="active site" description="Proton acceptor" evidence="10">
    <location>
        <position position="193"/>
    </location>
</feature>
<reference evidence="14" key="1">
    <citation type="journal article" date="2020" name="Stud. Mycol.">
        <title>101 Dothideomycetes genomes: a test case for predicting lifestyles and emergence of pathogens.</title>
        <authorList>
            <person name="Haridas S."/>
            <person name="Albert R."/>
            <person name="Binder M."/>
            <person name="Bloem J."/>
            <person name="Labutti K."/>
            <person name="Salamov A."/>
            <person name="Andreopoulos B."/>
            <person name="Baker S."/>
            <person name="Barry K."/>
            <person name="Bills G."/>
            <person name="Bluhm B."/>
            <person name="Cannon C."/>
            <person name="Castanera R."/>
            <person name="Culley D."/>
            <person name="Daum C."/>
            <person name="Ezra D."/>
            <person name="Gonzalez J."/>
            <person name="Henrissat B."/>
            <person name="Kuo A."/>
            <person name="Liang C."/>
            <person name="Lipzen A."/>
            <person name="Lutzoni F."/>
            <person name="Magnuson J."/>
            <person name="Mondo S."/>
            <person name="Nolan M."/>
            <person name="Ohm R."/>
            <person name="Pangilinan J."/>
            <person name="Park H.-J."/>
            <person name="Ramirez L."/>
            <person name="Alfaro M."/>
            <person name="Sun H."/>
            <person name="Tritt A."/>
            <person name="Yoshinaga Y."/>
            <person name="Zwiers L.-H."/>
            <person name="Turgeon B."/>
            <person name="Goodwin S."/>
            <person name="Spatafora J."/>
            <person name="Crous P."/>
            <person name="Grigoriev I."/>
        </authorList>
    </citation>
    <scope>NUCLEOTIDE SEQUENCE</scope>
    <source>
        <strain evidence="14">CBS 113979</strain>
    </source>
</reference>
<dbReference type="GO" id="GO:0000324">
    <property type="term" value="C:fungal-type vacuole"/>
    <property type="evidence" value="ECO:0007669"/>
    <property type="project" value="TreeGrafter"/>
</dbReference>
<keyword evidence="15" id="KW-1185">Reference proteome</keyword>
<accession>A0A6G1H7M9</accession>
<feature type="signal peptide" evidence="12">
    <location>
        <begin position="1"/>
        <end position="18"/>
    </location>
</feature>
<evidence type="ECO:0000313" key="15">
    <source>
        <dbReference type="Proteomes" id="UP000800041"/>
    </source>
</evidence>
<dbReference type="InterPro" id="IPR012341">
    <property type="entry name" value="6hp_glycosidase-like_sf"/>
</dbReference>
<evidence type="ECO:0000256" key="9">
    <source>
        <dbReference type="PIRNR" id="PIRNR001031"/>
    </source>
</evidence>
<gene>
    <name evidence="14" type="ORF">K402DRAFT_372756</name>
</gene>
<dbReference type="SMART" id="SM01065">
    <property type="entry name" value="CBM_2"/>
    <property type="match status" value="1"/>
</dbReference>
<dbReference type="SUPFAM" id="SSF48208">
    <property type="entry name" value="Six-hairpin glycosidases"/>
    <property type="match status" value="1"/>
</dbReference>
<evidence type="ECO:0000256" key="8">
    <source>
        <dbReference type="ARBA" id="ARBA00023326"/>
    </source>
</evidence>
<dbReference type="PANTHER" id="PTHR31616">
    <property type="entry name" value="TREHALASE"/>
    <property type="match status" value="1"/>
</dbReference>
<comment type="similarity">
    <text evidence="2 9">Belongs to the glycosyl hydrolase 15 family.</text>
</comment>
<dbReference type="InterPro" id="IPR002044">
    <property type="entry name" value="CBM20"/>
</dbReference>
<dbReference type="InterPro" id="IPR008928">
    <property type="entry name" value="6-hairpin_glycosidase_sf"/>
</dbReference>
<evidence type="ECO:0000256" key="4">
    <source>
        <dbReference type="ARBA" id="ARBA00022801"/>
    </source>
</evidence>
<dbReference type="OrthoDB" id="6123450at2759"/>
<dbReference type="InterPro" id="IPR008291">
    <property type="entry name" value="Glucoamylase_SBD"/>
</dbReference>
<feature type="binding site" evidence="11">
    <location>
        <position position="137"/>
    </location>
    <ligand>
        <name>substrate</name>
    </ligand>
</feature>
<comment type="catalytic activity">
    <reaction evidence="1 9">
        <text>Hydrolysis of terminal (1-&gt;4)-linked alpha-D-glucose residues successively from non-reducing ends of the chains with release of beta-D-glucose.</text>
        <dbReference type="EC" id="3.2.1.3"/>
    </reaction>
</comment>
<dbReference type="GO" id="GO:2001070">
    <property type="term" value="F:starch binding"/>
    <property type="evidence" value="ECO:0007669"/>
    <property type="project" value="InterPro"/>
</dbReference>
<feature type="active site" description="Proton donor" evidence="10">
    <location>
        <position position="196"/>
    </location>
</feature>
<dbReference type="InterPro" id="IPR013783">
    <property type="entry name" value="Ig-like_fold"/>
</dbReference>
<dbReference type="PIRSF" id="PIRSF001031">
    <property type="entry name" value="Glu-a-glcsd_SBD"/>
    <property type="match status" value="1"/>
</dbReference>
<dbReference type="EMBL" id="ML977146">
    <property type="protein sequence ID" value="KAF1989165.1"/>
    <property type="molecule type" value="Genomic_DNA"/>
</dbReference>
<keyword evidence="7 9" id="KW-0326">Glycosidase</keyword>
<dbReference type="Gene3D" id="2.60.40.10">
    <property type="entry name" value="Immunoglobulins"/>
    <property type="match status" value="1"/>
</dbReference>
<evidence type="ECO:0000256" key="2">
    <source>
        <dbReference type="ARBA" id="ARBA00006188"/>
    </source>
</evidence>
<evidence type="ECO:0000256" key="5">
    <source>
        <dbReference type="ARBA" id="ARBA00023180"/>
    </source>
</evidence>
<dbReference type="FunFam" id="1.50.10.10:FF:000018">
    <property type="entry name" value="Glucoamylase"/>
    <property type="match status" value="1"/>
</dbReference>
<evidence type="ECO:0000256" key="3">
    <source>
        <dbReference type="ARBA" id="ARBA00022729"/>
    </source>
</evidence>
<dbReference type="PROSITE" id="PS51166">
    <property type="entry name" value="CBM20"/>
    <property type="match status" value="1"/>
</dbReference>
<dbReference type="PANTHER" id="PTHR31616:SF12">
    <property type="entry name" value="GLUCOAMYLASE"/>
    <property type="match status" value="1"/>
</dbReference>
<dbReference type="AlphaFoldDB" id="A0A6G1H7M9"/>
<evidence type="ECO:0000256" key="1">
    <source>
        <dbReference type="ARBA" id="ARBA00001863"/>
    </source>
</evidence>
<keyword evidence="4 9" id="KW-0378">Hydrolase</keyword>
<dbReference type="Proteomes" id="UP000800041">
    <property type="component" value="Unassembled WGS sequence"/>
</dbReference>